<dbReference type="EMBL" id="UOFT01000023">
    <property type="protein sequence ID" value="VAW92172.1"/>
    <property type="molecule type" value="Genomic_DNA"/>
</dbReference>
<reference evidence="1" key="1">
    <citation type="submission" date="2018-06" db="EMBL/GenBank/DDBJ databases">
        <authorList>
            <person name="Zhirakovskaya E."/>
        </authorList>
    </citation>
    <scope>NUCLEOTIDE SEQUENCE</scope>
</reference>
<protein>
    <submittedName>
        <fullName evidence="1">Uncharacterized protein</fullName>
    </submittedName>
</protein>
<gene>
    <name evidence="1" type="ORF">MNBD_GAMMA23-227</name>
</gene>
<evidence type="ECO:0000313" key="1">
    <source>
        <dbReference type="EMBL" id="VAW92172.1"/>
    </source>
</evidence>
<sequence length="95" mass="11016">MKKLNISLFLILFVNTIISQAEDRLNLDGTAIIGNQELPKVLYIVPWKKSEVPDMNQPPLESLIDEALQPIDREVFRRQVNYYHALHDKPESSKK</sequence>
<name>A0A3B0ZXL4_9ZZZZ</name>
<organism evidence="1">
    <name type="scientific">hydrothermal vent metagenome</name>
    <dbReference type="NCBI Taxonomy" id="652676"/>
    <lineage>
        <taxon>unclassified sequences</taxon>
        <taxon>metagenomes</taxon>
        <taxon>ecological metagenomes</taxon>
    </lineage>
</organism>
<accession>A0A3B0ZXL4</accession>
<dbReference type="AlphaFoldDB" id="A0A3B0ZXL4"/>
<proteinExistence type="predicted"/>